<reference evidence="4 5" key="1">
    <citation type="journal article" date="2020" name="Mol. Plant">
        <title>The Chromosome-Based Rubber Tree Genome Provides New Insights into Spurge Genome Evolution and Rubber Biosynthesis.</title>
        <authorList>
            <person name="Liu J."/>
            <person name="Shi C."/>
            <person name="Shi C.C."/>
            <person name="Li W."/>
            <person name="Zhang Q.J."/>
            <person name="Zhang Y."/>
            <person name="Li K."/>
            <person name="Lu H.F."/>
            <person name="Shi C."/>
            <person name="Zhu S.T."/>
            <person name="Xiao Z.Y."/>
            <person name="Nan H."/>
            <person name="Yue Y."/>
            <person name="Zhu X.G."/>
            <person name="Wu Y."/>
            <person name="Hong X.N."/>
            <person name="Fan G.Y."/>
            <person name="Tong Y."/>
            <person name="Zhang D."/>
            <person name="Mao C.L."/>
            <person name="Liu Y.L."/>
            <person name="Hao S.J."/>
            <person name="Liu W.Q."/>
            <person name="Lv M.Q."/>
            <person name="Zhang H.B."/>
            <person name="Liu Y."/>
            <person name="Hu-Tang G.R."/>
            <person name="Wang J.P."/>
            <person name="Wang J.H."/>
            <person name="Sun Y.H."/>
            <person name="Ni S.B."/>
            <person name="Chen W.B."/>
            <person name="Zhang X.C."/>
            <person name="Jiao Y.N."/>
            <person name="Eichler E.E."/>
            <person name="Li G.H."/>
            <person name="Liu X."/>
            <person name="Gao L.Z."/>
        </authorList>
    </citation>
    <scope>NUCLEOTIDE SEQUENCE [LARGE SCALE GENOMIC DNA]</scope>
    <source>
        <strain evidence="5">cv. GT1</strain>
        <tissue evidence="4">Leaf</tissue>
    </source>
</reference>
<protein>
    <recommendedName>
        <fullName evidence="3">ARID domain-containing protein</fullName>
    </recommendedName>
</protein>
<dbReference type="SUPFAM" id="SSF46774">
    <property type="entry name" value="ARID-like"/>
    <property type="match status" value="1"/>
</dbReference>
<dbReference type="Pfam" id="PF01388">
    <property type="entry name" value="ARID"/>
    <property type="match status" value="1"/>
</dbReference>
<evidence type="ECO:0000313" key="5">
    <source>
        <dbReference type="Proteomes" id="UP000467840"/>
    </source>
</evidence>
<dbReference type="SMART" id="SM00501">
    <property type="entry name" value="BRIGHT"/>
    <property type="match status" value="1"/>
</dbReference>
<proteinExistence type="predicted"/>
<dbReference type="EMBL" id="JAAGAX010000005">
    <property type="protein sequence ID" value="KAF2315288.1"/>
    <property type="molecule type" value="Genomic_DNA"/>
</dbReference>
<gene>
    <name evidence="4" type="ORF">GH714_038728</name>
</gene>
<accession>A0A6A6MS70</accession>
<dbReference type="InterPro" id="IPR001005">
    <property type="entry name" value="SANT/Myb"/>
</dbReference>
<evidence type="ECO:0000259" key="3">
    <source>
        <dbReference type="PROSITE" id="PS51011"/>
    </source>
</evidence>
<organism evidence="4 5">
    <name type="scientific">Hevea brasiliensis</name>
    <name type="common">Para rubber tree</name>
    <name type="synonym">Siphonia brasiliensis</name>
    <dbReference type="NCBI Taxonomy" id="3981"/>
    <lineage>
        <taxon>Eukaryota</taxon>
        <taxon>Viridiplantae</taxon>
        <taxon>Streptophyta</taxon>
        <taxon>Embryophyta</taxon>
        <taxon>Tracheophyta</taxon>
        <taxon>Spermatophyta</taxon>
        <taxon>Magnoliopsida</taxon>
        <taxon>eudicotyledons</taxon>
        <taxon>Gunneridae</taxon>
        <taxon>Pentapetalae</taxon>
        <taxon>rosids</taxon>
        <taxon>fabids</taxon>
        <taxon>Malpighiales</taxon>
        <taxon>Euphorbiaceae</taxon>
        <taxon>Crotonoideae</taxon>
        <taxon>Micrandreae</taxon>
        <taxon>Hevea</taxon>
    </lineage>
</organism>
<dbReference type="PANTHER" id="PTHR46410">
    <property type="entry name" value="AT-RICH INTERACTIVE DOMAIN-CONTAINING PROTEIN 2"/>
    <property type="match status" value="1"/>
</dbReference>
<dbReference type="InterPro" id="IPR001606">
    <property type="entry name" value="ARID_dom"/>
</dbReference>
<evidence type="ECO:0000256" key="1">
    <source>
        <dbReference type="ARBA" id="ARBA00023242"/>
    </source>
</evidence>
<evidence type="ECO:0000313" key="4">
    <source>
        <dbReference type="EMBL" id="KAF2315288.1"/>
    </source>
</evidence>
<dbReference type="GO" id="GO:0003677">
    <property type="term" value="F:DNA binding"/>
    <property type="evidence" value="ECO:0007669"/>
    <property type="project" value="InterPro"/>
</dbReference>
<dbReference type="Proteomes" id="UP000467840">
    <property type="component" value="Chromosome 15"/>
</dbReference>
<name>A0A6A6MS70_HEVBR</name>
<dbReference type="SMART" id="SM01014">
    <property type="entry name" value="ARID"/>
    <property type="match status" value="1"/>
</dbReference>
<keyword evidence="1" id="KW-0539">Nucleus</keyword>
<dbReference type="InterPro" id="IPR036431">
    <property type="entry name" value="ARID_dom_sf"/>
</dbReference>
<dbReference type="PROSITE" id="PS51011">
    <property type="entry name" value="ARID"/>
    <property type="match status" value="1"/>
</dbReference>
<feature type="region of interest" description="Disordered" evidence="2">
    <location>
        <begin position="593"/>
        <end position="636"/>
    </location>
</feature>
<dbReference type="SMART" id="SM01189">
    <property type="entry name" value="ELM2"/>
    <property type="match status" value="1"/>
</dbReference>
<dbReference type="Gene3D" id="1.10.150.60">
    <property type="entry name" value="ARID DNA-binding domain"/>
    <property type="match status" value="1"/>
</dbReference>
<dbReference type="AlphaFoldDB" id="A0A6A6MS70"/>
<feature type="domain" description="ARID" evidence="3">
    <location>
        <begin position="48"/>
        <end position="139"/>
    </location>
</feature>
<keyword evidence="5" id="KW-1185">Reference proteome</keyword>
<comment type="caution">
    <text evidence="4">The sequence shown here is derived from an EMBL/GenBank/DDBJ whole genome shotgun (WGS) entry which is preliminary data.</text>
</comment>
<dbReference type="InterPro" id="IPR000949">
    <property type="entry name" value="ELM2_dom"/>
</dbReference>
<dbReference type="CDD" id="cd16100">
    <property type="entry name" value="ARID"/>
    <property type="match status" value="1"/>
</dbReference>
<dbReference type="PANTHER" id="PTHR46410:SF1">
    <property type="entry name" value="AT-RICH INTERACTIVE DOMAIN-CONTAINING PROTEIN 1"/>
    <property type="match status" value="1"/>
</dbReference>
<dbReference type="CDD" id="cd00167">
    <property type="entry name" value="SANT"/>
    <property type="match status" value="1"/>
</dbReference>
<sequence length="636" mass="71393">MAGWSMISGDKCALDCCKTPQKKLQPKGLLFALDPFSQLAGLKTEPDAKLRCQFDKCLNFFRKEICALDVAFPPMFGDGQSVDLFKLFLIVRQKGGYDAVSNKCLWDVVAEESGLGPNLASSVKLVYAKYLDALEKCGADVGGVSMELGSEFKGLLSEIMDWKSVLNVSAEVDSNGDEKCIVDDEESVHIDNGKSVVDFVEIGKLGYNVAKSTTIDSFSDGDNRCKDVQKDLQSNLTSVKVCDEEEVKSAMVEMDGSKKDDNGDENDVMVLDLDAVEESISSYERKRESMCRVLSWITGIARNPCDPVVVPLPERSKWESYGNEELWKKVLLVREALFLRRHVDSGAENSFCQKNRKMHPCMYDDQVGSAYNFRERLKSSKKLLHSKTVFQAQACSQLSSSTTETDSYSRKKGIFNGDSSTKYSVVDLPVEKSIPLGPDFQAEVPEWTGVVSESNSKWAGTRVWPLEKVDNRIVIEREPVGKGRNDSCGCEVPKSVECVRFHIAERRLRMKCELGAAFHHWRFDKMGEDVKHSWTEEEGRKFKAIVRLNPPSLDKCFWDEIFKFFPAKGKEALVSYYFNVFLLQRRAQQNRLTPNNIDSDDDESECGLVTNSSKREAAPKSPGSLLYSAKKPRKSV</sequence>
<evidence type="ECO:0000256" key="2">
    <source>
        <dbReference type="SAM" id="MobiDB-lite"/>
    </source>
</evidence>